<dbReference type="InterPro" id="IPR011251">
    <property type="entry name" value="Luciferase-like_dom"/>
</dbReference>
<organism evidence="2 3">
    <name type="scientific">Caenibius tardaugens NBRC 16725</name>
    <dbReference type="NCBI Taxonomy" id="1219035"/>
    <lineage>
        <taxon>Bacteria</taxon>
        <taxon>Pseudomonadati</taxon>
        <taxon>Pseudomonadota</taxon>
        <taxon>Alphaproteobacteria</taxon>
        <taxon>Sphingomonadales</taxon>
        <taxon>Erythrobacteraceae</taxon>
        <taxon>Caenibius</taxon>
    </lineage>
</organism>
<comment type="caution">
    <text evidence="2">The sequence shown here is derived from an EMBL/GenBank/DDBJ whole genome shotgun (WGS) entry which is preliminary data.</text>
</comment>
<dbReference type="Pfam" id="PF00296">
    <property type="entry name" value="Bac_luciferase"/>
    <property type="match status" value="1"/>
</dbReference>
<feature type="domain" description="Luciferase-like" evidence="1">
    <location>
        <begin position="12"/>
        <end position="312"/>
    </location>
</feature>
<proteinExistence type="predicted"/>
<dbReference type="Proteomes" id="UP000016568">
    <property type="component" value="Unassembled WGS sequence"/>
</dbReference>
<dbReference type="AlphaFoldDB" id="U2ZYN3"/>
<protein>
    <submittedName>
        <fullName evidence="2">Putative oxidoreductase</fullName>
    </submittedName>
</protein>
<evidence type="ECO:0000259" key="1">
    <source>
        <dbReference type="Pfam" id="PF00296"/>
    </source>
</evidence>
<dbReference type="OrthoDB" id="7332380at2"/>
<dbReference type="CDD" id="cd01097">
    <property type="entry name" value="Tetrahydromethanopterin_reductase"/>
    <property type="match status" value="1"/>
</dbReference>
<evidence type="ECO:0000313" key="2">
    <source>
        <dbReference type="EMBL" id="GAD50494.1"/>
    </source>
</evidence>
<name>U2ZYN3_9SPHN</name>
<evidence type="ECO:0000313" key="3">
    <source>
        <dbReference type="Proteomes" id="UP000016568"/>
    </source>
</evidence>
<dbReference type="eggNOG" id="COG2141">
    <property type="taxonomic scope" value="Bacteria"/>
</dbReference>
<dbReference type="SUPFAM" id="SSF51679">
    <property type="entry name" value="Bacterial luciferase-like"/>
    <property type="match status" value="1"/>
</dbReference>
<reference evidence="2 3" key="1">
    <citation type="submission" date="2013-09" db="EMBL/GenBank/DDBJ databases">
        <title>Whole genome shotgun sequence of Novosphingobium tardaugens NBRC 16725.</title>
        <authorList>
            <person name="Isaki S."/>
            <person name="Hosoyama A."/>
            <person name="Tsuchikane K."/>
            <person name="Katsumata H."/>
            <person name="Ando Y."/>
            <person name="Yamazaki S."/>
            <person name="Fujita N."/>
        </authorList>
    </citation>
    <scope>NUCLEOTIDE SEQUENCE [LARGE SCALE GENOMIC DNA]</scope>
    <source>
        <strain evidence="2 3">NBRC 16725</strain>
    </source>
</reference>
<sequence>MFTVVANLDLYTPLSGVTDAARRAEALGFDRLSIPDVCHDGLTAAAIAVGATTRIDIANSALVCFPRSPMTTAVAVWDLQAFSGGRYHLGLGPLVAPNIIQKYSTPWHPPAPRMREYVQTMRAIFRCWQTGEPLAFRGEYYQFLRQQAYIAPPPIEHPDIPLHLAAVGPHMAALAGELADAITTHPTNTSPRFIQELLLPDLAKGAARTGRSVGDMGVIVNPLIATGSSAEEINRNREAHRQLLATILSTPNYWRSLELFGWGQFGPALRQLTREGKWDAMPALLDDDILDAFVISAPWSELAATIRTMFNGCATHIGIALPQDCAADANIAAVIAELKA</sequence>
<accession>U2ZYN3</accession>
<dbReference type="InterPro" id="IPR050564">
    <property type="entry name" value="F420-G6PD/mer"/>
</dbReference>
<dbReference type="InterPro" id="IPR036661">
    <property type="entry name" value="Luciferase-like_sf"/>
</dbReference>
<gene>
    <name evidence="2" type="ORF">NT2_09_01020</name>
</gene>
<dbReference type="Gene3D" id="3.20.20.30">
    <property type="entry name" value="Luciferase-like domain"/>
    <property type="match status" value="1"/>
</dbReference>
<keyword evidence="3" id="KW-1185">Reference proteome</keyword>
<dbReference type="GO" id="GO:0016705">
    <property type="term" value="F:oxidoreductase activity, acting on paired donors, with incorporation or reduction of molecular oxygen"/>
    <property type="evidence" value="ECO:0007669"/>
    <property type="project" value="InterPro"/>
</dbReference>
<dbReference type="KEGG" id="ntd:EGO55_05110"/>
<dbReference type="EMBL" id="BASZ01000009">
    <property type="protein sequence ID" value="GAD50494.1"/>
    <property type="molecule type" value="Genomic_DNA"/>
</dbReference>
<dbReference type="PANTHER" id="PTHR43244:SF2">
    <property type="entry name" value="CONSERVED HYPOTHETICAL ALANINE AND PROLINE-RICH PROTEIN"/>
    <property type="match status" value="1"/>
</dbReference>
<dbReference type="PANTHER" id="PTHR43244">
    <property type="match status" value="1"/>
</dbReference>
<dbReference type="NCBIfam" id="TIGR03617">
    <property type="entry name" value="F420_MSMEG_2256"/>
    <property type="match status" value="1"/>
</dbReference>
<dbReference type="RefSeq" id="WP_021691312.1">
    <property type="nucleotide sequence ID" value="NZ_BASZ01000009.1"/>
</dbReference>
<dbReference type="InterPro" id="IPR019919">
    <property type="entry name" value="Lucif-like_OxRdtase_MSMEG_2256"/>
</dbReference>